<evidence type="ECO:0000313" key="5">
    <source>
        <dbReference type="EMBL" id="KNC49436.1"/>
    </source>
</evidence>
<evidence type="ECO:0000256" key="1">
    <source>
        <dbReference type="ARBA" id="ARBA00022679"/>
    </source>
</evidence>
<dbReference type="InterPro" id="IPR016181">
    <property type="entry name" value="Acyl_CoA_acyltransferase"/>
</dbReference>
<dbReference type="InterPro" id="IPR000182">
    <property type="entry name" value="GNAT_dom"/>
</dbReference>
<dbReference type="PANTHER" id="PTHR13355">
    <property type="entry name" value="GLUCOSAMINE 6-PHOSPHATE N-ACETYLTRANSFERASE"/>
    <property type="match status" value="1"/>
</dbReference>
<dbReference type="EC" id="2.3.1.4" evidence="3"/>
<dbReference type="SUPFAM" id="SSF55729">
    <property type="entry name" value="Acyl-CoA N-acyltransferases (Nat)"/>
    <property type="match status" value="1"/>
</dbReference>
<keyword evidence="1 3" id="KW-0808">Transferase</keyword>
<dbReference type="Pfam" id="PF00583">
    <property type="entry name" value="Acetyltransf_1"/>
    <property type="match status" value="1"/>
</dbReference>
<dbReference type="GeneID" id="25564860"/>
<evidence type="ECO:0000256" key="2">
    <source>
        <dbReference type="ARBA" id="ARBA00023315"/>
    </source>
</evidence>
<dbReference type="GO" id="GO:0004343">
    <property type="term" value="F:glucosamine 6-phosphate N-acetyltransferase activity"/>
    <property type="evidence" value="ECO:0007669"/>
    <property type="project" value="UniProtKB-UniRule"/>
</dbReference>
<keyword evidence="2 3" id="KW-0012">Acyltransferase</keyword>
<protein>
    <recommendedName>
        <fullName evidence="3">Glucosamine 6-phosphate N-acetyltransferase</fullName>
        <ecNumber evidence="3">2.3.1.4</ecNumber>
    </recommendedName>
</protein>
<dbReference type="AlphaFoldDB" id="A0A0L0DBE6"/>
<sequence length="193" mass="20057">MNGYGYGHGGSAVPQPATSATAAASAAASHLFDPSLLSEAADAQPGDGYTVRPLARSDYAAGHCGVLADLTDVGDMDAATWAEVFDEMAADGKYYVVVVEEDATGMVVASGTLVVERKFIHGGARAGHIEDIVVVEAARGLSLGRVIIEQLKALSVVVGCYKTILDCADKVVGFYGKLGFEVKGNFMAAYHDH</sequence>
<feature type="domain" description="N-acetyltransferase" evidence="4">
    <location>
        <begin position="49"/>
        <end position="193"/>
    </location>
</feature>
<dbReference type="UniPathway" id="UPA00113">
    <property type="reaction ID" value="UER00529"/>
</dbReference>
<comment type="pathway">
    <text evidence="3">Nucleotide-sugar biosynthesis; UDP-N-acetyl-alpha-D-glucosamine biosynthesis; N-acetyl-alpha-D-glucosamine 1-phosphate from alpha-D-glucosamine 6-phosphate (route I): step 1/2.</text>
</comment>
<dbReference type="InterPro" id="IPR039143">
    <property type="entry name" value="GNPNAT1-like"/>
</dbReference>
<evidence type="ECO:0000313" key="6">
    <source>
        <dbReference type="Proteomes" id="UP000054408"/>
    </source>
</evidence>
<dbReference type="RefSeq" id="XP_013757858.1">
    <property type="nucleotide sequence ID" value="XM_013902404.1"/>
</dbReference>
<dbReference type="STRING" id="461836.A0A0L0DBE6"/>
<dbReference type="OrthoDB" id="10039976at2759"/>
<name>A0A0L0DBE6_THETB</name>
<dbReference type="EMBL" id="GL349455">
    <property type="protein sequence ID" value="KNC49436.1"/>
    <property type="molecule type" value="Genomic_DNA"/>
</dbReference>
<dbReference type="PROSITE" id="PS51186">
    <property type="entry name" value="GNAT"/>
    <property type="match status" value="1"/>
</dbReference>
<evidence type="ECO:0000256" key="3">
    <source>
        <dbReference type="RuleBase" id="RU365086"/>
    </source>
</evidence>
<gene>
    <name evidence="5" type="ORF">AMSG_05442</name>
</gene>
<evidence type="ECO:0000259" key="4">
    <source>
        <dbReference type="PROSITE" id="PS51186"/>
    </source>
</evidence>
<dbReference type="FunFam" id="3.40.630.30:FF:000043">
    <property type="entry name" value="Glucosamine 6-phosphate N-acetyltransferase"/>
    <property type="match status" value="1"/>
</dbReference>
<dbReference type="Proteomes" id="UP000054408">
    <property type="component" value="Unassembled WGS sequence"/>
</dbReference>
<dbReference type="eggNOG" id="KOG3396">
    <property type="taxonomic scope" value="Eukaryota"/>
</dbReference>
<accession>A0A0L0DBE6</accession>
<proteinExistence type="inferred from homology"/>
<organism evidence="5 6">
    <name type="scientific">Thecamonas trahens ATCC 50062</name>
    <dbReference type="NCBI Taxonomy" id="461836"/>
    <lineage>
        <taxon>Eukaryota</taxon>
        <taxon>Apusozoa</taxon>
        <taxon>Apusomonadida</taxon>
        <taxon>Apusomonadidae</taxon>
        <taxon>Thecamonas</taxon>
    </lineage>
</organism>
<keyword evidence="6" id="KW-1185">Reference proteome</keyword>
<dbReference type="PANTHER" id="PTHR13355:SF11">
    <property type="entry name" value="GLUCOSAMINE 6-PHOSPHATE N-ACETYLTRANSFERASE"/>
    <property type="match status" value="1"/>
</dbReference>
<dbReference type="OMA" id="NQRYDWI"/>
<comment type="similarity">
    <text evidence="3">Belongs to the acetyltransferase family. GNA1 subfamily.</text>
</comment>
<dbReference type="Gene3D" id="3.40.630.30">
    <property type="match status" value="1"/>
</dbReference>
<comment type="catalytic activity">
    <reaction evidence="3">
        <text>D-glucosamine 6-phosphate + acetyl-CoA = N-acetyl-D-glucosamine 6-phosphate + CoA + H(+)</text>
        <dbReference type="Rhea" id="RHEA:10292"/>
        <dbReference type="ChEBI" id="CHEBI:15378"/>
        <dbReference type="ChEBI" id="CHEBI:57287"/>
        <dbReference type="ChEBI" id="CHEBI:57288"/>
        <dbReference type="ChEBI" id="CHEBI:57513"/>
        <dbReference type="ChEBI" id="CHEBI:58725"/>
        <dbReference type="EC" id="2.3.1.4"/>
    </reaction>
</comment>
<reference evidence="5 6" key="1">
    <citation type="submission" date="2010-05" db="EMBL/GenBank/DDBJ databases">
        <title>The Genome Sequence of Thecamonas trahens ATCC 50062.</title>
        <authorList>
            <consortium name="The Broad Institute Genome Sequencing Platform"/>
            <person name="Russ C."/>
            <person name="Cuomo C."/>
            <person name="Shea T."/>
            <person name="Young S.K."/>
            <person name="Zeng Q."/>
            <person name="Koehrsen M."/>
            <person name="Haas B."/>
            <person name="Borodovsky M."/>
            <person name="Guigo R."/>
            <person name="Alvarado L."/>
            <person name="Berlin A."/>
            <person name="Bochicchio J."/>
            <person name="Borenstein D."/>
            <person name="Chapman S."/>
            <person name="Chen Z."/>
            <person name="Freedman E."/>
            <person name="Gellesch M."/>
            <person name="Goldberg J."/>
            <person name="Griggs A."/>
            <person name="Gujja S."/>
            <person name="Heilman E."/>
            <person name="Heiman D."/>
            <person name="Hepburn T."/>
            <person name="Howarth C."/>
            <person name="Jen D."/>
            <person name="Larson L."/>
            <person name="Mehta T."/>
            <person name="Park D."/>
            <person name="Pearson M."/>
            <person name="Roberts A."/>
            <person name="Saif S."/>
            <person name="Shenoy N."/>
            <person name="Sisk P."/>
            <person name="Stolte C."/>
            <person name="Sykes S."/>
            <person name="Thomson T."/>
            <person name="Walk T."/>
            <person name="White J."/>
            <person name="Yandava C."/>
            <person name="Burger G."/>
            <person name="Gray M.W."/>
            <person name="Holland P.W.H."/>
            <person name="King N."/>
            <person name="Lang F.B.F."/>
            <person name="Roger A.J."/>
            <person name="Ruiz-Trillo I."/>
            <person name="Lander E."/>
            <person name="Nusbaum C."/>
        </authorList>
    </citation>
    <scope>NUCLEOTIDE SEQUENCE [LARGE SCALE GENOMIC DNA]</scope>
    <source>
        <strain evidence="5 6">ATCC 50062</strain>
    </source>
</reference>
<dbReference type="GO" id="GO:0006048">
    <property type="term" value="P:UDP-N-acetylglucosamine biosynthetic process"/>
    <property type="evidence" value="ECO:0007669"/>
    <property type="project" value="UniProtKB-UniRule"/>
</dbReference>